<feature type="non-terminal residue" evidence="2">
    <location>
        <position position="1"/>
    </location>
</feature>
<feature type="compositionally biased region" description="Acidic residues" evidence="1">
    <location>
        <begin position="109"/>
        <end position="123"/>
    </location>
</feature>
<feature type="region of interest" description="Disordered" evidence="1">
    <location>
        <begin position="1"/>
        <end position="43"/>
    </location>
</feature>
<protein>
    <submittedName>
        <fullName evidence="2 3">Uncharacterized protein</fullName>
    </submittedName>
</protein>
<dbReference type="EnsemblFungi" id="PTTG_30945-t43_1">
    <property type="protein sequence ID" value="PTTG_30945-t43_1-p1"/>
    <property type="gene ID" value="PTTG_30945"/>
</dbReference>
<reference evidence="2" key="1">
    <citation type="submission" date="2009-11" db="EMBL/GenBank/DDBJ databases">
        <authorList>
            <consortium name="The Broad Institute Genome Sequencing Platform"/>
            <person name="Ward D."/>
            <person name="Feldgarden M."/>
            <person name="Earl A."/>
            <person name="Young S.K."/>
            <person name="Zeng Q."/>
            <person name="Koehrsen M."/>
            <person name="Alvarado L."/>
            <person name="Berlin A."/>
            <person name="Bochicchio J."/>
            <person name="Borenstein D."/>
            <person name="Chapman S.B."/>
            <person name="Chen Z."/>
            <person name="Engels R."/>
            <person name="Freedman E."/>
            <person name="Gellesch M."/>
            <person name="Goldberg J."/>
            <person name="Griggs A."/>
            <person name="Gujja S."/>
            <person name="Heilman E."/>
            <person name="Heiman D."/>
            <person name="Hepburn T."/>
            <person name="Howarth C."/>
            <person name="Jen D."/>
            <person name="Larson L."/>
            <person name="Lewis B."/>
            <person name="Mehta T."/>
            <person name="Park D."/>
            <person name="Pearson M."/>
            <person name="Roberts A."/>
            <person name="Saif S."/>
            <person name="Shea T."/>
            <person name="Shenoy N."/>
            <person name="Sisk P."/>
            <person name="Stolte C."/>
            <person name="Sykes S."/>
            <person name="Thomson T."/>
            <person name="Walk T."/>
            <person name="White J."/>
            <person name="Yandava C."/>
            <person name="Izard J."/>
            <person name="Baranova O.V."/>
            <person name="Blanton J.M."/>
            <person name="Tanner A.C."/>
            <person name="Dewhirst F.E."/>
            <person name="Haas B."/>
            <person name="Nusbaum C."/>
            <person name="Birren B."/>
        </authorList>
    </citation>
    <scope>NUCLEOTIDE SEQUENCE [LARGE SCALE GENOMIC DNA]</scope>
    <source>
        <strain evidence="2">1-1 BBBD Race 1</strain>
    </source>
</reference>
<evidence type="ECO:0000313" key="3">
    <source>
        <dbReference type="EnsemblFungi" id="PTTG_30945-t43_1-p1"/>
    </source>
</evidence>
<evidence type="ECO:0000256" key="1">
    <source>
        <dbReference type="SAM" id="MobiDB-lite"/>
    </source>
</evidence>
<proteinExistence type="predicted"/>
<feature type="non-terminal residue" evidence="2">
    <location>
        <position position="141"/>
    </location>
</feature>
<keyword evidence="4" id="KW-1185">Reference proteome</keyword>
<feature type="compositionally biased region" description="Polar residues" evidence="1">
    <location>
        <begin position="8"/>
        <end position="29"/>
    </location>
</feature>
<dbReference type="EMBL" id="ADAS02009575">
    <property type="protein sequence ID" value="OAV84923.1"/>
    <property type="molecule type" value="Genomic_DNA"/>
</dbReference>
<feature type="region of interest" description="Disordered" evidence="1">
    <location>
        <begin position="103"/>
        <end position="141"/>
    </location>
</feature>
<name>A0A180FZB7_PUCT1</name>
<accession>A0A180FZB7</accession>
<organism evidence="2">
    <name type="scientific">Puccinia triticina (isolate 1-1 / race 1 (BBBD))</name>
    <name type="common">Brown leaf rust fungus</name>
    <dbReference type="NCBI Taxonomy" id="630390"/>
    <lineage>
        <taxon>Eukaryota</taxon>
        <taxon>Fungi</taxon>
        <taxon>Dikarya</taxon>
        <taxon>Basidiomycota</taxon>
        <taxon>Pucciniomycotina</taxon>
        <taxon>Pucciniomycetes</taxon>
        <taxon>Pucciniales</taxon>
        <taxon>Pucciniaceae</taxon>
        <taxon>Puccinia</taxon>
    </lineage>
</organism>
<gene>
    <name evidence="2" type="ORF">PTTG_30945</name>
</gene>
<sequence>GHPKTHSQRSQSTRQTPPTPNASTAQCSASHRPVCIQGRHGPLKPQTVARSLSLQSSYRHQTVNDPREEDHRLLEEMQDASVVSDCDESSIAGDVDVLIDSELSSELQDQPDLDDQPELEVELGPECCYPISTPAAPIELE</sequence>
<dbReference type="Proteomes" id="UP000005240">
    <property type="component" value="Unassembled WGS sequence"/>
</dbReference>
<dbReference type="AlphaFoldDB" id="A0A180FZB7"/>
<evidence type="ECO:0000313" key="2">
    <source>
        <dbReference type="EMBL" id="OAV84923.1"/>
    </source>
</evidence>
<reference evidence="2" key="2">
    <citation type="submission" date="2016-05" db="EMBL/GenBank/DDBJ databases">
        <title>Comparative analysis highlights variable genome content of wheat rusts and divergence of the mating loci.</title>
        <authorList>
            <person name="Cuomo C.A."/>
            <person name="Bakkeren G."/>
            <person name="Szabo L."/>
            <person name="Khalil H."/>
            <person name="Joly D."/>
            <person name="Goldberg J."/>
            <person name="Young S."/>
            <person name="Zeng Q."/>
            <person name="Fellers J."/>
        </authorList>
    </citation>
    <scope>NUCLEOTIDE SEQUENCE [LARGE SCALE GENOMIC DNA]</scope>
    <source>
        <strain evidence="2">1-1 BBBD Race 1</strain>
    </source>
</reference>
<reference evidence="3" key="4">
    <citation type="submission" date="2025-05" db="UniProtKB">
        <authorList>
            <consortium name="EnsemblFungi"/>
        </authorList>
    </citation>
    <scope>IDENTIFICATION</scope>
    <source>
        <strain evidence="3">isolate 1-1 / race 1 (BBBD)</strain>
    </source>
</reference>
<reference evidence="3 4" key="3">
    <citation type="journal article" date="2017" name="G3 (Bethesda)">
        <title>Comparative analysis highlights variable genome content of wheat rusts and divergence of the mating loci.</title>
        <authorList>
            <person name="Cuomo C.A."/>
            <person name="Bakkeren G."/>
            <person name="Khalil H.B."/>
            <person name="Panwar V."/>
            <person name="Joly D."/>
            <person name="Linning R."/>
            <person name="Sakthikumar S."/>
            <person name="Song X."/>
            <person name="Adiconis X."/>
            <person name="Fan L."/>
            <person name="Goldberg J.M."/>
            <person name="Levin J.Z."/>
            <person name="Young S."/>
            <person name="Zeng Q."/>
            <person name="Anikster Y."/>
            <person name="Bruce M."/>
            <person name="Wang M."/>
            <person name="Yin C."/>
            <person name="McCallum B."/>
            <person name="Szabo L.J."/>
            <person name="Hulbert S."/>
            <person name="Chen X."/>
            <person name="Fellers J.P."/>
        </authorList>
    </citation>
    <scope>NUCLEOTIDE SEQUENCE</scope>
    <source>
        <strain evidence="4">Isolate 1-1 / race 1 (BBBD)</strain>
        <strain evidence="3">isolate 1-1 / race 1 (BBBD)</strain>
    </source>
</reference>
<dbReference type="VEuPathDB" id="FungiDB:PTTG_30945"/>
<evidence type="ECO:0000313" key="4">
    <source>
        <dbReference type="Proteomes" id="UP000005240"/>
    </source>
</evidence>